<accession>A0A9D4F747</accession>
<name>A0A9D4F747_DREPO</name>
<sequence>MTTQMITTVLPPSCPLTAILGWMPSGGPIAAPRNSSTTLGTILGAWKTLQ</sequence>
<reference evidence="1" key="1">
    <citation type="journal article" date="2019" name="bioRxiv">
        <title>The Genome of the Zebra Mussel, Dreissena polymorpha: A Resource for Invasive Species Research.</title>
        <authorList>
            <person name="McCartney M.A."/>
            <person name="Auch B."/>
            <person name="Kono T."/>
            <person name="Mallez S."/>
            <person name="Zhang Y."/>
            <person name="Obille A."/>
            <person name="Becker A."/>
            <person name="Abrahante J.E."/>
            <person name="Garbe J."/>
            <person name="Badalamenti J.P."/>
            <person name="Herman A."/>
            <person name="Mangelson H."/>
            <person name="Liachko I."/>
            <person name="Sullivan S."/>
            <person name="Sone E.D."/>
            <person name="Koren S."/>
            <person name="Silverstein K.A.T."/>
            <person name="Beckman K.B."/>
            <person name="Gohl D.M."/>
        </authorList>
    </citation>
    <scope>NUCLEOTIDE SEQUENCE</scope>
    <source>
        <strain evidence="1">Duluth1</strain>
        <tissue evidence="1">Whole animal</tissue>
    </source>
</reference>
<dbReference type="EMBL" id="JAIWYP010000007">
    <property type="protein sequence ID" value="KAH3793238.1"/>
    <property type="molecule type" value="Genomic_DNA"/>
</dbReference>
<reference evidence="1" key="2">
    <citation type="submission" date="2020-11" db="EMBL/GenBank/DDBJ databases">
        <authorList>
            <person name="McCartney M.A."/>
            <person name="Auch B."/>
            <person name="Kono T."/>
            <person name="Mallez S."/>
            <person name="Becker A."/>
            <person name="Gohl D.M."/>
            <person name="Silverstein K.A.T."/>
            <person name="Koren S."/>
            <person name="Bechman K.B."/>
            <person name="Herman A."/>
            <person name="Abrahante J.E."/>
            <person name="Garbe J."/>
        </authorList>
    </citation>
    <scope>NUCLEOTIDE SEQUENCE</scope>
    <source>
        <strain evidence="1">Duluth1</strain>
        <tissue evidence="1">Whole animal</tissue>
    </source>
</reference>
<evidence type="ECO:0000313" key="2">
    <source>
        <dbReference type="Proteomes" id="UP000828390"/>
    </source>
</evidence>
<comment type="caution">
    <text evidence="1">The sequence shown here is derived from an EMBL/GenBank/DDBJ whole genome shotgun (WGS) entry which is preliminary data.</text>
</comment>
<gene>
    <name evidence="1" type="ORF">DPMN_146744</name>
</gene>
<proteinExistence type="predicted"/>
<keyword evidence="2" id="KW-1185">Reference proteome</keyword>
<dbReference type="AlphaFoldDB" id="A0A9D4F747"/>
<evidence type="ECO:0000313" key="1">
    <source>
        <dbReference type="EMBL" id="KAH3793238.1"/>
    </source>
</evidence>
<protein>
    <submittedName>
        <fullName evidence="1">Uncharacterized protein</fullName>
    </submittedName>
</protein>
<organism evidence="1 2">
    <name type="scientific">Dreissena polymorpha</name>
    <name type="common">Zebra mussel</name>
    <name type="synonym">Mytilus polymorpha</name>
    <dbReference type="NCBI Taxonomy" id="45954"/>
    <lineage>
        <taxon>Eukaryota</taxon>
        <taxon>Metazoa</taxon>
        <taxon>Spiralia</taxon>
        <taxon>Lophotrochozoa</taxon>
        <taxon>Mollusca</taxon>
        <taxon>Bivalvia</taxon>
        <taxon>Autobranchia</taxon>
        <taxon>Heteroconchia</taxon>
        <taxon>Euheterodonta</taxon>
        <taxon>Imparidentia</taxon>
        <taxon>Neoheterodontei</taxon>
        <taxon>Myida</taxon>
        <taxon>Dreissenoidea</taxon>
        <taxon>Dreissenidae</taxon>
        <taxon>Dreissena</taxon>
    </lineage>
</organism>
<dbReference type="Proteomes" id="UP000828390">
    <property type="component" value="Unassembled WGS sequence"/>
</dbReference>